<evidence type="ECO:0000313" key="5">
    <source>
        <dbReference type="Proteomes" id="UP000678545"/>
    </source>
</evidence>
<evidence type="ECO:0000313" key="4">
    <source>
        <dbReference type="EMBL" id="MBR7800192.1"/>
    </source>
</evidence>
<name>A0A941IFB0_9BURK</name>
<keyword evidence="2" id="KW-0560">Oxidoreductase</keyword>
<keyword evidence="1" id="KW-0521">NADP</keyword>
<feature type="domain" description="Enoyl reductase (ER)" evidence="3">
    <location>
        <begin position="10"/>
        <end position="323"/>
    </location>
</feature>
<evidence type="ECO:0000256" key="2">
    <source>
        <dbReference type="ARBA" id="ARBA00023002"/>
    </source>
</evidence>
<dbReference type="SUPFAM" id="SSF51735">
    <property type="entry name" value="NAD(P)-binding Rossmann-fold domains"/>
    <property type="match status" value="1"/>
</dbReference>
<dbReference type="InterPro" id="IPR014189">
    <property type="entry name" value="Quinone_OxRdtase_PIG3"/>
</dbReference>
<keyword evidence="5" id="KW-1185">Reference proteome</keyword>
<comment type="caution">
    <text evidence="4">The sequence shown here is derived from an EMBL/GenBank/DDBJ whole genome shotgun (WGS) entry which is preliminary data.</text>
</comment>
<protein>
    <submittedName>
        <fullName evidence="4">NAD(P)H-quinone oxidoreductase</fullName>
    </submittedName>
</protein>
<dbReference type="AlphaFoldDB" id="A0A941IFB0"/>
<dbReference type="InterPro" id="IPR036291">
    <property type="entry name" value="NAD(P)-bd_dom_sf"/>
</dbReference>
<dbReference type="Pfam" id="PF08240">
    <property type="entry name" value="ADH_N"/>
    <property type="match status" value="1"/>
</dbReference>
<dbReference type="Gene3D" id="3.40.50.720">
    <property type="entry name" value="NAD(P)-binding Rossmann-like Domain"/>
    <property type="match status" value="1"/>
</dbReference>
<dbReference type="NCBIfam" id="TIGR02824">
    <property type="entry name" value="quinone_pig3"/>
    <property type="match status" value="1"/>
</dbReference>
<dbReference type="InterPro" id="IPR011032">
    <property type="entry name" value="GroES-like_sf"/>
</dbReference>
<dbReference type="Proteomes" id="UP000678545">
    <property type="component" value="Unassembled WGS sequence"/>
</dbReference>
<dbReference type="Pfam" id="PF00107">
    <property type="entry name" value="ADH_zinc_N"/>
    <property type="match status" value="1"/>
</dbReference>
<dbReference type="GO" id="GO:0016651">
    <property type="term" value="F:oxidoreductase activity, acting on NAD(P)H"/>
    <property type="evidence" value="ECO:0007669"/>
    <property type="project" value="TreeGrafter"/>
</dbReference>
<evidence type="ECO:0000259" key="3">
    <source>
        <dbReference type="SMART" id="SM00829"/>
    </source>
</evidence>
<dbReference type="InterPro" id="IPR013154">
    <property type="entry name" value="ADH-like_N"/>
</dbReference>
<evidence type="ECO:0000256" key="1">
    <source>
        <dbReference type="ARBA" id="ARBA00022857"/>
    </source>
</evidence>
<sequence>MRAIEITSYGGPEVLHECTRDIPIAGVGEVLIRVAAAGVNRPDVLQRMGHYPVPKGASDLPGLEIAGEIVGGDLTGGQHRLGDYVCALVQGGGYAEYCVAPVGQCLPVPKGLSLIEAASLPETYFTVWSNIFERGGLRPGETLLVHGGASGIGVAAIQMANAFGAKVFATVGSDEKRRAVEAFGAKRGVNYQNEEFQDVIMVETQSRGVDLILDMVAGKYLTRNLSVLADDGRLVIIGLMGGAKAELDMGQVLRRRLHITGSTLRARDVEFKAQIVHALREKIWPLLENATIRPVIHHVFPLHEAARAHAEMEAGHHIGKLVLEI</sequence>
<dbReference type="InterPro" id="IPR013149">
    <property type="entry name" value="ADH-like_C"/>
</dbReference>
<dbReference type="SMART" id="SM00829">
    <property type="entry name" value="PKS_ER"/>
    <property type="match status" value="1"/>
</dbReference>
<dbReference type="PANTHER" id="PTHR48106">
    <property type="entry name" value="QUINONE OXIDOREDUCTASE PIG3-RELATED"/>
    <property type="match status" value="1"/>
</dbReference>
<gene>
    <name evidence="4" type="ORF">KDM90_09295</name>
</gene>
<accession>A0A941IFB0</accession>
<dbReference type="SUPFAM" id="SSF50129">
    <property type="entry name" value="GroES-like"/>
    <property type="match status" value="1"/>
</dbReference>
<dbReference type="RefSeq" id="WP_212675320.1">
    <property type="nucleotide sequence ID" value="NZ_JAGSPJ010000003.1"/>
</dbReference>
<dbReference type="CDD" id="cd05276">
    <property type="entry name" value="p53_inducible_oxidoreductase"/>
    <property type="match status" value="1"/>
</dbReference>
<dbReference type="EMBL" id="JAGSPJ010000003">
    <property type="protein sequence ID" value="MBR7800192.1"/>
    <property type="molecule type" value="Genomic_DNA"/>
</dbReference>
<dbReference type="GO" id="GO:0070402">
    <property type="term" value="F:NADPH binding"/>
    <property type="evidence" value="ECO:0007669"/>
    <property type="project" value="TreeGrafter"/>
</dbReference>
<dbReference type="InterPro" id="IPR020843">
    <property type="entry name" value="ER"/>
</dbReference>
<reference evidence="4" key="1">
    <citation type="submission" date="2021-04" db="EMBL/GenBank/DDBJ databases">
        <title>novel species isolated from subtropical streams in China.</title>
        <authorList>
            <person name="Lu H."/>
        </authorList>
    </citation>
    <scope>NUCLEOTIDE SEQUENCE</scope>
    <source>
        <strain evidence="4">FT137W</strain>
    </source>
</reference>
<dbReference type="Gene3D" id="3.90.180.10">
    <property type="entry name" value="Medium-chain alcohol dehydrogenases, catalytic domain"/>
    <property type="match status" value="1"/>
</dbReference>
<organism evidence="4 5">
    <name type="scientific">Undibacterium fentianense</name>
    <dbReference type="NCBI Taxonomy" id="2828728"/>
    <lineage>
        <taxon>Bacteria</taxon>
        <taxon>Pseudomonadati</taxon>
        <taxon>Pseudomonadota</taxon>
        <taxon>Betaproteobacteria</taxon>
        <taxon>Burkholderiales</taxon>
        <taxon>Oxalobacteraceae</taxon>
        <taxon>Undibacterium</taxon>
    </lineage>
</organism>
<proteinExistence type="predicted"/>
<dbReference type="PANTHER" id="PTHR48106:SF8">
    <property type="entry name" value="OS02G0805600 PROTEIN"/>
    <property type="match status" value="1"/>
</dbReference>